<evidence type="ECO:0000256" key="2">
    <source>
        <dbReference type="ARBA" id="ARBA00023002"/>
    </source>
</evidence>
<reference evidence="4" key="1">
    <citation type="submission" date="2018-05" db="EMBL/GenBank/DDBJ databases">
        <authorList>
            <person name="Lanie J.A."/>
            <person name="Ng W.-L."/>
            <person name="Kazmierczak K.M."/>
            <person name="Andrzejewski T.M."/>
            <person name="Davidsen T.M."/>
            <person name="Wayne K.J."/>
            <person name="Tettelin H."/>
            <person name="Glass J.I."/>
            <person name="Rusch D."/>
            <person name="Podicherti R."/>
            <person name="Tsui H.-C.T."/>
            <person name="Winkler M.E."/>
        </authorList>
    </citation>
    <scope>NUCLEOTIDE SEQUENCE</scope>
</reference>
<evidence type="ECO:0000313" key="4">
    <source>
        <dbReference type="EMBL" id="SUZ58104.1"/>
    </source>
</evidence>
<sequence length="790" mass="86272">MEYSPAPENPALAFEWLEEHKSKFGLFINGKWCKAKSSKVFSTDNPANGKKLASISEAGKDDINEAVSAAKRAFPKWKALSGHERARFLYAIARQLQKHSRLFAVLETLDNGKTIRETRDIDIPLVIRHFYHHAGWAQLLESEFPEHTAIGPVGQIIPWNFPLLMISWKVAPALAAGNTVVLKPAEFTSLTALLFAEICEQIGLPPGVLNVVTGPGHTGSLLVKHPDLKKIAFTGSTGVGRLIREATADTDKKLTLELGGKSPFIVFEDADLDSAVEGVVDAIWFNQGQVCCAGSRLLVQESIAEKVIERLKRRMAKLRLGEPLDKSMDMGAIIAPIQKERIQNLVDRGKKDGGSRGDGSTVWQWEGILPADGCYFPPTLFTNVAPSSIVAQTEIFGPVLVSMTFRTPDEAVMLANNSTYGLAASVWSENINQALHIAPKLKAGVVWINCTNQFDASVGFGGYRESGYGREGGHEGMFEYLKKKESGITKKQLRFSERPVTTQKQEGGVALDRTAKLYIGGKQMRPDSGYSLSVVNADGSLAGEVGQGNRKDIRNAVEAAHKASGWQSSTPHSRAQILYFLAENLEMRTAEFRNRIMQLTGVPSKQAGLEVKTAVCRIFSYAALADKYEGLIHQPPMRGLAIALNEPIGVMGLVCPDEAPLLGMISMLLPAIAMGNSVVVVPSRPFALVATDFYQLLETSDVPSGVINIVTGDSAELVTVLAKHDDVAGLWVAGPEAECTDAKKFSAGNMKIIWTNNGKQLDWFDNLQSEGREWMRRASQVKNVWIPYGE</sequence>
<feature type="domain" description="Aldehyde dehydrogenase" evidence="3">
    <location>
        <begin position="537"/>
        <end position="737"/>
    </location>
</feature>
<organism evidence="4">
    <name type="scientific">marine metagenome</name>
    <dbReference type="NCBI Taxonomy" id="408172"/>
    <lineage>
        <taxon>unclassified sequences</taxon>
        <taxon>metagenomes</taxon>
        <taxon>ecological metagenomes</taxon>
    </lineage>
</organism>
<gene>
    <name evidence="4" type="ORF">METZ01_LOCUS10958</name>
</gene>
<dbReference type="FunFam" id="3.40.605.10:FF:000007">
    <property type="entry name" value="NAD/NADP-dependent betaine aldehyde dehydrogenase"/>
    <property type="match status" value="1"/>
</dbReference>
<proteinExistence type="inferred from homology"/>
<dbReference type="InterPro" id="IPR015590">
    <property type="entry name" value="Aldehyde_DH_dom"/>
</dbReference>
<dbReference type="InterPro" id="IPR016163">
    <property type="entry name" value="Ald_DH_C"/>
</dbReference>
<dbReference type="Pfam" id="PF00171">
    <property type="entry name" value="Aldedh"/>
    <property type="match status" value="2"/>
</dbReference>
<evidence type="ECO:0000256" key="1">
    <source>
        <dbReference type="ARBA" id="ARBA00009986"/>
    </source>
</evidence>
<dbReference type="PIRSF" id="PIRSF036490">
    <property type="entry name" value="Aldedh_dupl"/>
    <property type="match status" value="1"/>
</dbReference>
<dbReference type="AlphaFoldDB" id="A0A381NVA3"/>
<evidence type="ECO:0000259" key="3">
    <source>
        <dbReference type="Pfam" id="PF00171"/>
    </source>
</evidence>
<dbReference type="Gene3D" id="3.40.309.10">
    <property type="entry name" value="Aldehyde Dehydrogenase, Chain A, domain 2"/>
    <property type="match status" value="1"/>
</dbReference>
<dbReference type="PANTHER" id="PTHR11699">
    <property type="entry name" value="ALDEHYDE DEHYDROGENASE-RELATED"/>
    <property type="match status" value="1"/>
</dbReference>
<name>A0A381NVA3_9ZZZZ</name>
<dbReference type="InterPro" id="IPR016161">
    <property type="entry name" value="Ald_DH/histidinol_DH"/>
</dbReference>
<dbReference type="SUPFAM" id="SSF53720">
    <property type="entry name" value="ALDH-like"/>
    <property type="match status" value="2"/>
</dbReference>
<dbReference type="FunFam" id="3.40.309.10:FF:000012">
    <property type="entry name" value="Betaine aldehyde dehydrogenase"/>
    <property type="match status" value="1"/>
</dbReference>
<feature type="domain" description="Aldehyde dehydrogenase" evidence="3">
    <location>
        <begin position="32"/>
        <end position="484"/>
    </location>
</feature>
<comment type="similarity">
    <text evidence="1">Belongs to the aldehyde dehydrogenase family.</text>
</comment>
<dbReference type="CDD" id="cd07111">
    <property type="entry name" value="ALDH_F16"/>
    <property type="match status" value="1"/>
</dbReference>
<dbReference type="InterPro" id="IPR011408">
    <property type="entry name" value="Aldehyde_DH"/>
</dbReference>
<protein>
    <recommendedName>
        <fullName evidence="3">Aldehyde dehydrogenase domain-containing protein</fullName>
    </recommendedName>
</protein>
<dbReference type="GO" id="GO:0016620">
    <property type="term" value="F:oxidoreductase activity, acting on the aldehyde or oxo group of donors, NAD or NADP as acceptor"/>
    <property type="evidence" value="ECO:0007669"/>
    <property type="project" value="InterPro"/>
</dbReference>
<accession>A0A381NVA3</accession>
<dbReference type="Gene3D" id="3.40.605.10">
    <property type="entry name" value="Aldehyde Dehydrogenase, Chain A, domain 1"/>
    <property type="match status" value="2"/>
</dbReference>
<dbReference type="InterPro" id="IPR016162">
    <property type="entry name" value="Ald_DH_N"/>
</dbReference>
<dbReference type="PROSITE" id="PS00687">
    <property type="entry name" value="ALDEHYDE_DEHYDR_GLU"/>
    <property type="match status" value="1"/>
</dbReference>
<dbReference type="InterPro" id="IPR029510">
    <property type="entry name" value="Ald_DH_CS_GLU"/>
</dbReference>
<dbReference type="EMBL" id="UINC01000598">
    <property type="protein sequence ID" value="SUZ58104.1"/>
    <property type="molecule type" value="Genomic_DNA"/>
</dbReference>
<keyword evidence="2" id="KW-0560">Oxidoreductase</keyword>